<keyword evidence="2" id="KW-1185">Reference proteome</keyword>
<dbReference type="AlphaFoldDB" id="A0A835PIN7"/>
<proteinExistence type="predicted"/>
<gene>
    <name evidence="1" type="ORF">HPP92_023873</name>
</gene>
<comment type="caution">
    <text evidence="1">The sequence shown here is derived from an EMBL/GenBank/DDBJ whole genome shotgun (WGS) entry which is preliminary data.</text>
</comment>
<dbReference type="EMBL" id="JADCNL010000013">
    <property type="protein sequence ID" value="KAG0454581.1"/>
    <property type="molecule type" value="Genomic_DNA"/>
</dbReference>
<protein>
    <submittedName>
        <fullName evidence="1">Uncharacterized protein</fullName>
    </submittedName>
</protein>
<organism evidence="1 2">
    <name type="scientific">Vanilla planifolia</name>
    <name type="common">Vanilla</name>
    <dbReference type="NCBI Taxonomy" id="51239"/>
    <lineage>
        <taxon>Eukaryota</taxon>
        <taxon>Viridiplantae</taxon>
        <taxon>Streptophyta</taxon>
        <taxon>Embryophyta</taxon>
        <taxon>Tracheophyta</taxon>
        <taxon>Spermatophyta</taxon>
        <taxon>Magnoliopsida</taxon>
        <taxon>Liliopsida</taxon>
        <taxon>Asparagales</taxon>
        <taxon>Orchidaceae</taxon>
        <taxon>Vanilloideae</taxon>
        <taxon>Vanilleae</taxon>
        <taxon>Vanilla</taxon>
    </lineage>
</organism>
<evidence type="ECO:0000313" key="1">
    <source>
        <dbReference type="EMBL" id="KAG0454581.1"/>
    </source>
</evidence>
<sequence>MDKGNGKEQRGDTQQELAQTLVSLSRSIGGTNNQVTEASIDWWWIAQRMHPPLFCRRGRSNDSLRTGMSCPKDKKVALAVLIFERCLLNFGGVRAT</sequence>
<accession>A0A835PIN7</accession>
<name>A0A835PIN7_VANPL</name>
<dbReference type="Proteomes" id="UP000636800">
    <property type="component" value="Chromosome 13"/>
</dbReference>
<reference evidence="1 2" key="1">
    <citation type="journal article" date="2020" name="Nat. Food">
        <title>A phased Vanilla planifolia genome enables genetic improvement of flavour and production.</title>
        <authorList>
            <person name="Hasing T."/>
            <person name="Tang H."/>
            <person name="Brym M."/>
            <person name="Khazi F."/>
            <person name="Huang T."/>
            <person name="Chambers A.H."/>
        </authorList>
    </citation>
    <scope>NUCLEOTIDE SEQUENCE [LARGE SCALE GENOMIC DNA]</scope>
    <source>
        <tissue evidence="1">Leaf</tissue>
    </source>
</reference>
<evidence type="ECO:0000313" key="2">
    <source>
        <dbReference type="Proteomes" id="UP000636800"/>
    </source>
</evidence>